<organism evidence="3 4">
    <name type="scientific">Porphyra umbilicalis</name>
    <name type="common">Purple laver</name>
    <name type="synonym">Red alga</name>
    <dbReference type="NCBI Taxonomy" id="2786"/>
    <lineage>
        <taxon>Eukaryota</taxon>
        <taxon>Rhodophyta</taxon>
        <taxon>Bangiophyceae</taxon>
        <taxon>Bangiales</taxon>
        <taxon>Bangiaceae</taxon>
        <taxon>Porphyra</taxon>
    </lineage>
</organism>
<dbReference type="AlphaFoldDB" id="A0A1X6P397"/>
<evidence type="ECO:0000256" key="2">
    <source>
        <dbReference type="SAM" id="MobiDB-lite"/>
    </source>
</evidence>
<keyword evidence="1" id="KW-0175">Coiled coil</keyword>
<gene>
    <name evidence="3" type="ORF">BU14_0245s0017</name>
</gene>
<dbReference type="EMBL" id="KV918911">
    <property type="protein sequence ID" value="OSX75235.1"/>
    <property type="molecule type" value="Genomic_DNA"/>
</dbReference>
<reference evidence="3 4" key="1">
    <citation type="submission" date="2017-03" db="EMBL/GenBank/DDBJ databases">
        <title>WGS assembly of Porphyra umbilicalis.</title>
        <authorList>
            <person name="Brawley S.H."/>
            <person name="Blouin N.A."/>
            <person name="Ficko-Blean E."/>
            <person name="Wheeler G.L."/>
            <person name="Lohr M."/>
            <person name="Goodson H.V."/>
            <person name="Jenkins J.W."/>
            <person name="Blaby-Haas C.E."/>
            <person name="Helliwell K.E."/>
            <person name="Chan C."/>
            <person name="Marriage T."/>
            <person name="Bhattacharya D."/>
            <person name="Klein A.S."/>
            <person name="Badis Y."/>
            <person name="Brodie J."/>
            <person name="Cao Y."/>
            <person name="Collen J."/>
            <person name="Dittami S.M."/>
            <person name="Gachon C.M."/>
            <person name="Green B.R."/>
            <person name="Karpowicz S."/>
            <person name="Kim J.W."/>
            <person name="Kudahl U."/>
            <person name="Lin S."/>
            <person name="Michel G."/>
            <person name="Mittag M."/>
            <person name="Olson B.J."/>
            <person name="Pangilinan J."/>
            <person name="Peng Y."/>
            <person name="Qiu H."/>
            <person name="Shu S."/>
            <person name="Singer J.T."/>
            <person name="Smith A.G."/>
            <person name="Sprecher B.N."/>
            <person name="Wagner V."/>
            <person name="Wang W."/>
            <person name="Wang Z.-Y."/>
            <person name="Yan J."/>
            <person name="Yarish C."/>
            <person name="Zoeuner-Riek S."/>
            <person name="Zhuang Y."/>
            <person name="Zou Y."/>
            <person name="Lindquist E.A."/>
            <person name="Grimwood J."/>
            <person name="Barry K."/>
            <person name="Rokhsar D.S."/>
            <person name="Schmutz J."/>
            <person name="Stiller J.W."/>
            <person name="Grossman A.R."/>
            <person name="Prochnik S.E."/>
        </authorList>
    </citation>
    <scope>NUCLEOTIDE SEQUENCE [LARGE SCALE GENOMIC DNA]</scope>
    <source>
        <strain evidence="3">4086291</strain>
    </source>
</reference>
<feature type="region of interest" description="Disordered" evidence="2">
    <location>
        <begin position="126"/>
        <end position="187"/>
    </location>
</feature>
<dbReference type="Proteomes" id="UP000218209">
    <property type="component" value="Unassembled WGS sequence"/>
</dbReference>
<accession>A0A1X6P397</accession>
<sequence length="729" mass="80221">MASLRDWMTTNRFEKYLVAFEEELGVQTVSDLAFVTPGDLEQLGVMPVQRRRFELLLSTPVPPALLPAPVTAPATAPGTLPALPAALATAHPSVALNEMTIIRAGAAGSSGQTSADVLLDNEGGCANRSVRDAGSPSRTRRRTSAQEDLDLTDGSDTDSDYQLEYESSGSDSAGINSTKRVTKRRKYVQGPARRLLDEKVLAEGRARPHLPDRYGNGTARCPSEAASSVGTSRMSIDANGRCNCQSVLLSLSDRLAPARRTARERRRAEISGDCKGAQMVYNYARLGTLILDLLYDGRGNLVVHEKCARQFIGVSNSWLAQRHKQAVQAAKTPVIFMSKSEIASSPNSEGLIKRIIRPDTCLLSVSQFYCSSSDDARFKVVAIYSDHALSGRPSNRMKSTERELFVSFVRSHRTPTGRTPDKNGRYHGAAYYLDAKWKVMRMASDKEKGDSTRHSFSAGFIEALTVSGQAKVNGEVPVRWLKEYFGSTLRVDGRPVPSEEHTTLYPHKTDACSTCECLRADLRSARQVLKRHEQQSDQGSLNRQQVIAEVKQTIADLEAAHEAHEEEAACAVQHHRRCVADAAQRYGHLSVLFYELYTINETVTERPVNVDDDKQEALVRAASHDWFDVSSDYQQDKSVPVWNESPQPGPTYFMSGHTHYVHIFCAESCGSANGRPRFSRNNVYTRSEMVGGAKSSDDTMSTLCDLLLGSTTIGVDDPPVYRTGCGPEE</sequence>
<evidence type="ECO:0000313" key="3">
    <source>
        <dbReference type="EMBL" id="OSX75235.1"/>
    </source>
</evidence>
<evidence type="ECO:0008006" key="5">
    <source>
        <dbReference type="Google" id="ProtNLM"/>
    </source>
</evidence>
<feature type="compositionally biased region" description="Polar residues" evidence="2">
    <location>
        <begin position="165"/>
        <end position="179"/>
    </location>
</feature>
<evidence type="ECO:0000256" key="1">
    <source>
        <dbReference type="SAM" id="Coils"/>
    </source>
</evidence>
<name>A0A1X6P397_PORUM</name>
<evidence type="ECO:0000313" key="4">
    <source>
        <dbReference type="Proteomes" id="UP000218209"/>
    </source>
</evidence>
<protein>
    <recommendedName>
        <fullName evidence="5">SAM domain-containing protein</fullName>
    </recommendedName>
</protein>
<feature type="coiled-coil region" evidence="1">
    <location>
        <begin position="515"/>
        <end position="574"/>
    </location>
</feature>
<proteinExistence type="predicted"/>
<keyword evidence="4" id="KW-1185">Reference proteome</keyword>
<feature type="compositionally biased region" description="Acidic residues" evidence="2">
    <location>
        <begin position="147"/>
        <end position="163"/>
    </location>
</feature>